<feature type="transmembrane region" description="Helical" evidence="1">
    <location>
        <begin position="247"/>
        <end position="264"/>
    </location>
</feature>
<gene>
    <name evidence="2" type="ORF">FHU35_11948</name>
</gene>
<dbReference type="Proteomes" id="UP000316184">
    <property type="component" value="Unassembled WGS sequence"/>
</dbReference>
<feature type="transmembrane region" description="Helical" evidence="1">
    <location>
        <begin position="270"/>
        <end position="289"/>
    </location>
</feature>
<protein>
    <submittedName>
        <fullName evidence="2">Uncharacterized protein</fullName>
    </submittedName>
</protein>
<keyword evidence="1" id="KW-1133">Transmembrane helix</keyword>
<proteinExistence type="predicted"/>
<feature type="transmembrane region" description="Helical" evidence="1">
    <location>
        <begin position="128"/>
        <end position="150"/>
    </location>
</feature>
<comment type="caution">
    <text evidence="2">The sequence shown here is derived from an EMBL/GenBank/DDBJ whole genome shotgun (WGS) entry which is preliminary data.</text>
</comment>
<keyword evidence="1" id="KW-0472">Membrane</keyword>
<reference evidence="2 3" key="1">
    <citation type="submission" date="2019-06" db="EMBL/GenBank/DDBJ databases">
        <title>Sequencing the genomes of 1000 actinobacteria strains.</title>
        <authorList>
            <person name="Klenk H.-P."/>
        </authorList>
    </citation>
    <scope>NUCLEOTIDE SEQUENCE [LARGE SCALE GENOMIC DNA]</scope>
    <source>
        <strain evidence="2 3">DSM 46699</strain>
    </source>
</reference>
<name>A0A561V9N5_9PSEU</name>
<dbReference type="Pfam" id="PF19873">
    <property type="entry name" value="DUF6346"/>
    <property type="match status" value="1"/>
</dbReference>
<organism evidence="2 3">
    <name type="scientific">Saccharopolyspora dendranthemae</name>
    <dbReference type="NCBI Taxonomy" id="1181886"/>
    <lineage>
        <taxon>Bacteria</taxon>
        <taxon>Bacillati</taxon>
        <taxon>Actinomycetota</taxon>
        <taxon>Actinomycetes</taxon>
        <taxon>Pseudonocardiales</taxon>
        <taxon>Pseudonocardiaceae</taxon>
        <taxon>Saccharopolyspora</taxon>
    </lineage>
</organism>
<keyword evidence="3" id="KW-1185">Reference proteome</keyword>
<feature type="transmembrane region" description="Helical" evidence="1">
    <location>
        <begin position="15"/>
        <end position="36"/>
    </location>
</feature>
<accession>A0A561V9N5</accession>
<dbReference type="EMBL" id="VIWX01000001">
    <property type="protein sequence ID" value="TWG08329.1"/>
    <property type="molecule type" value="Genomic_DNA"/>
</dbReference>
<feature type="transmembrane region" description="Helical" evidence="1">
    <location>
        <begin position="171"/>
        <end position="193"/>
    </location>
</feature>
<dbReference type="InterPro" id="IPR045927">
    <property type="entry name" value="DUF6346"/>
</dbReference>
<evidence type="ECO:0000256" key="1">
    <source>
        <dbReference type="SAM" id="Phobius"/>
    </source>
</evidence>
<feature type="transmembrane region" description="Helical" evidence="1">
    <location>
        <begin position="199"/>
        <end position="220"/>
    </location>
</feature>
<keyword evidence="1" id="KW-0812">Transmembrane</keyword>
<evidence type="ECO:0000313" key="3">
    <source>
        <dbReference type="Proteomes" id="UP000316184"/>
    </source>
</evidence>
<dbReference type="AlphaFoldDB" id="A0A561V9N5"/>
<sequence length="308" mass="32490">MRRGGGAVSSRIERAAYVAWQVGVRLVALALCYTVFAASGALASDGVVTQRGTALATRCEHVGPVGLSGLGWYWRCDAAITWDDGSRETSSFKHSELTPRNRTEPVPVAWREVDNSGHMVTAELPKPFAGTGWGLLVPLLGVAIMGVELPRPASPLADQWTGRRKTARLQLWQPLVLPAGWALLIAGGLATAAPAVLPGSAVITLLLGHLVLATAVVLGINRRRHGFEQPPLISPERRARCERAGSALRWIGAVGALFVLVMGFGNWLGVLGAAAIPLALVALGQRLLLVAPRHRGQSDGTGRAPATS</sequence>
<evidence type="ECO:0000313" key="2">
    <source>
        <dbReference type="EMBL" id="TWG08329.1"/>
    </source>
</evidence>